<accession>A0A9D9IMW4</accession>
<keyword evidence="2" id="KW-0732">Signal</keyword>
<dbReference type="SUPFAM" id="SSF81296">
    <property type="entry name" value="E set domains"/>
    <property type="match status" value="1"/>
</dbReference>
<dbReference type="EMBL" id="JADIMC010000019">
    <property type="protein sequence ID" value="MBO8475658.1"/>
    <property type="molecule type" value="Genomic_DNA"/>
</dbReference>
<dbReference type="InterPro" id="IPR004193">
    <property type="entry name" value="Glyco_hydro_13_N"/>
</dbReference>
<dbReference type="SUPFAM" id="SSF51445">
    <property type="entry name" value="(Trans)glycosidases"/>
    <property type="match status" value="1"/>
</dbReference>
<evidence type="ECO:0000256" key="2">
    <source>
        <dbReference type="SAM" id="SignalP"/>
    </source>
</evidence>
<dbReference type="SMART" id="SM00642">
    <property type="entry name" value="Aamy"/>
    <property type="match status" value="1"/>
</dbReference>
<organism evidence="4 5">
    <name type="scientific">Candidatus Limisoma faecipullorum</name>
    <dbReference type="NCBI Taxonomy" id="2840854"/>
    <lineage>
        <taxon>Bacteria</taxon>
        <taxon>Pseudomonadati</taxon>
        <taxon>Bacteroidota</taxon>
        <taxon>Bacteroidia</taxon>
        <taxon>Bacteroidales</taxon>
        <taxon>Candidatus Limisoma</taxon>
    </lineage>
</organism>
<dbReference type="InterPro" id="IPR011840">
    <property type="entry name" value="PulA_typeI"/>
</dbReference>
<dbReference type="NCBIfam" id="TIGR02104">
    <property type="entry name" value="pulA_typeI"/>
    <property type="match status" value="1"/>
</dbReference>
<dbReference type="Pfam" id="PF02922">
    <property type="entry name" value="CBM_48"/>
    <property type="match status" value="1"/>
</dbReference>
<evidence type="ECO:0000313" key="5">
    <source>
        <dbReference type="Proteomes" id="UP000823598"/>
    </source>
</evidence>
<dbReference type="InterPro" id="IPR013780">
    <property type="entry name" value="Glyco_hydro_b"/>
</dbReference>
<keyword evidence="4" id="KW-0326">Glycosidase</keyword>
<dbReference type="InterPro" id="IPR013783">
    <property type="entry name" value="Ig-like_fold"/>
</dbReference>
<dbReference type="GO" id="GO:0051060">
    <property type="term" value="F:pullulanase activity"/>
    <property type="evidence" value="ECO:0007669"/>
    <property type="project" value="UniProtKB-EC"/>
</dbReference>
<dbReference type="Gene3D" id="2.60.40.1180">
    <property type="entry name" value="Golgi alpha-mannosidase II"/>
    <property type="match status" value="1"/>
</dbReference>
<dbReference type="InterPro" id="IPR014756">
    <property type="entry name" value="Ig_E-set"/>
</dbReference>
<proteinExistence type="inferred from homology"/>
<dbReference type="InterPro" id="IPR006047">
    <property type="entry name" value="GH13_cat_dom"/>
</dbReference>
<dbReference type="InterPro" id="IPR049117">
    <property type="entry name" value="pulA_all-beta"/>
</dbReference>
<dbReference type="EC" id="3.2.1.41" evidence="4"/>
<dbReference type="InterPro" id="IPR017853">
    <property type="entry name" value="GH"/>
</dbReference>
<dbReference type="Gene3D" id="3.20.20.80">
    <property type="entry name" value="Glycosidases"/>
    <property type="match status" value="1"/>
</dbReference>
<dbReference type="CDD" id="cd11341">
    <property type="entry name" value="AmyAc_Pullulanase_LD-like"/>
    <property type="match status" value="1"/>
</dbReference>
<protein>
    <submittedName>
        <fullName evidence="4">Type I pullulanase</fullName>
        <ecNumber evidence="4">3.2.1.41</ecNumber>
    </submittedName>
</protein>
<reference evidence="4" key="2">
    <citation type="journal article" date="2021" name="PeerJ">
        <title>Extensive microbial diversity within the chicken gut microbiome revealed by metagenomics and culture.</title>
        <authorList>
            <person name="Gilroy R."/>
            <person name="Ravi A."/>
            <person name="Getino M."/>
            <person name="Pursley I."/>
            <person name="Horton D.L."/>
            <person name="Alikhan N.F."/>
            <person name="Baker D."/>
            <person name="Gharbi K."/>
            <person name="Hall N."/>
            <person name="Watson M."/>
            <person name="Adriaenssens E.M."/>
            <person name="Foster-Nyarko E."/>
            <person name="Jarju S."/>
            <person name="Secka A."/>
            <person name="Antonio M."/>
            <person name="Oren A."/>
            <person name="Chaudhuri R.R."/>
            <person name="La Ragione R."/>
            <person name="Hildebrand F."/>
            <person name="Pallen M.J."/>
        </authorList>
    </citation>
    <scope>NUCLEOTIDE SEQUENCE</scope>
    <source>
        <strain evidence="4">6919</strain>
    </source>
</reference>
<name>A0A9D9IMW4_9BACT</name>
<evidence type="ECO:0000313" key="4">
    <source>
        <dbReference type="EMBL" id="MBO8475658.1"/>
    </source>
</evidence>
<dbReference type="GO" id="GO:0005975">
    <property type="term" value="P:carbohydrate metabolic process"/>
    <property type="evidence" value="ECO:0007669"/>
    <property type="project" value="InterPro"/>
</dbReference>
<comment type="caution">
    <text evidence="4">The sequence shown here is derived from an EMBL/GenBank/DDBJ whole genome shotgun (WGS) entry which is preliminary data.</text>
</comment>
<keyword evidence="4" id="KW-0378">Hydrolase</keyword>
<evidence type="ECO:0000256" key="1">
    <source>
        <dbReference type="ARBA" id="ARBA00008061"/>
    </source>
</evidence>
<dbReference type="AlphaFoldDB" id="A0A9D9IMW4"/>
<dbReference type="Proteomes" id="UP000823598">
    <property type="component" value="Unassembled WGS sequence"/>
</dbReference>
<dbReference type="Pfam" id="PF00128">
    <property type="entry name" value="Alpha-amylase"/>
    <property type="match status" value="1"/>
</dbReference>
<sequence>MSNLVVRLLAASTVASVAALSPVAADSQTLPKVPDAVLDAYPVYSGDDLELKVDAAGTHFRLWSPGAEAVRLHLYADGLKGDAYQTVDMRKDVAGTWTYSFAEKLYGKFYTFQIHMDGRWLKETPGVWAKAVGTNGYRAAIIDLASTDPEGWENDKYVVTPHQTDAVVYEMHHRDFSAHRNSGIVNKGKFIAMLEQGTLSPDGEKTGIDHLKELGVTHVHILPSYDFNSVDEAQLMDRQYNWGYDPINYNVPDGSYSTNPADPATRIREMKKMVKALHDAGIGVIMDVVYNHTAVNDDSNFSLTAPGYYYRHNPDGSYSDASGCGNETASDRRQMGDFIVNSVKYWTEEYHIDGFRFDLMAIHDTETMTRVAETVRAINPYAVIYGEGWTAGDSRLPVERRALKENVAKMEGIAVFSDDIRDAVKGHYSREEDRGFASGKPGLEETVKIGIVASTAHPQVDYSKGNNSKFAYASSPEQIMNYVSCHDDLCLTDKMRKSMPDVTDSVRMRVARLAQTIVFTSQGTPFMFAGEEIFRDKKGVHNSFKSPDEVNAIDWTLKRKNREQFDYYRNLIDLRRSHPAFRMTNADDIAKHIVFDDVKTPNLISYAIKDNANGDEWNEIRVVFNGSAEPQTVKVPKGEWTVIAADGKLDKNGLGTMKGGKVEAAPQAALILAR</sequence>
<reference evidence="4" key="1">
    <citation type="submission" date="2020-10" db="EMBL/GenBank/DDBJ databases">
        <authorList>
            <person name="Gilroy R."/>
        </authorList>
    </citation>
    <scope>NUCLEOTIDE SEQUENCE</scope>
    <source>
        <strain evidence="4">6919</strain>
    </source>
</reference>
<feature type="domain" description="Glycosyl hydrolase family 13 catalytic" evidence="3">
    <location>
        <begin position="198"/>
        <end position="575"/>
    </location>
</feature>
<dbReference type="CDD" id="cd02860">
    <property type="entry name" value="E_set_Pullulanase"/>
    <property type="match status" value="1"/>
</dbReference>
<feature type="signal peptide" evidence="2">
    <location>
        <begin position="1"/>
        <end position="18"/>
    </location>
</feature>
<comment type="similarity">
    <text evidence="1">Belongs to the glycosyl hydrolase 13 family.</text>
</comment>
<gene>
    <name evidence="4" type="primary">pulA</name>
    <name evidence="4" type="ORF">IAB88_01535</name>
</gene>
<evidence type="ECO:0000259" key="3">
    <source>
        <dbReference type="SMART" id="SM00642"/>
    </source>
</evidence>
<feature type="chain" id="PRO_5039549733" evidence="2">
    <location>
        <begin position="19"/>
        <end position="674"/>
    </location>
</feature>
<dbReference type="PANTHER" id="PTHR43002">
    <property type="entry name" value="GLYCOGEN DEBRANCHING ENZYME"/>
    <property type="match status" value="1"/>
</dbReference>
<dbReference type="Gene3D" id="2.60.40.10">
    <property type="entry name" value="Immunoglobulins"/>
    <property type="match status" value="1"/>
</dbReference>
<dbReference type="Pfam" id="PF21653">
    <property type="entry name" value="pulA_all-beta"/>
    <property type="match status" value="1"/>
</dbReference>